<keyword evidence="5" id="KW-0614">Plasmid</keyword>
<proteinExistence type="predicted"/>
<keyword evidence="2" id="KW-0732">Signal</keyword>
<dbReference type="InterPro" id="IPR006311">
    <property type="entry name" value="TAT_signal"/>
</dbReference>
<dbReference type="EMBL" id="CP063207">
    <property type="protein sequence ID" value="QOS13960.1"/>
    <property type="molecule type" value="Genomic_DNA"/>
</dbReference>
<keyword evidence="1" id="KW-0813">Transport</keyword>
<dbReference type="SUPFAM" id="SSF53822">
    <property type="entry name" value="Periplasmic binding protein-like I"/>
    <property type="match status" value="1"/>
</dbReference>
<feature type="domain" description="Leucine-binding protein" evidence="4">
    <location>
        <begin position="50"/>
        <end position="386"/>
    </location>
</feature>
<reference evidence="5" key="1">
    <citation type="journal article" date="2021" name="Front. Microbiol.">
        <title>Cellular and Genomic Properties of Haloferax gibbonsii LR2-5, the Host of Euryarchaeal Virus HFTV1.</title>
        <authorList>
            <person name="Tittes C."/>
            <person name="Schwarzer S."/>
            <person name="Pfeiffer F."/>
            <person name="Dyall-Smith M."/>
            <person name="Rodriguez-Franco M."/>
            <person name="Oksanen H.M."/>
            <person name="Quax T.E.F."/>
        </authorList>
    </citation>
    <scope>NUCLEOTIDE SEQUENCE</scope>
    <source>
        <strain evidence="5">LR2-5</strain>
    </source>
</reference>
<dbReference type="InterPro" id="IPR028082">
    <property type="entry name" value="Peripla_BP_I"/>
</dbReference>
<dbReference type="AlphaFoldDB" id="A0A871BMJ8"/>
<evidence type="ECO:0000256" key="3">
    <source>
        <dbReference type="ARBA" id="ARBA00022970"/>
    </source>
</evidence>
<evidence type="ECO:0000313" key="6">
    <source>
        <dbReference type="Proteomes" id="UP000663064"/>
    </source>
</evidence>
<protein>
    <submittedName>
        <fullName evidence="5">ABC-type transport system periplasmic substrate-binding protein (Probable substrate branched-chain amino acids)</fullName>
    </submittedName>
</protein>
<geneLocation type="plasmid" evidence="5 6">
    <name>pHGLR2</name>
</geneLocation>
<dbReference type="Pfam" id="PF13458">
    <property type="entry name" value="Peripla_BP_6"/>
    <property type="match status" value="1"/>
</dbReference>
<dbReference type="InterPro" id="IPR028081">
    <property type="entry name" value="Leu-bd"/>
</dbReference>
<dbReference type="Gene3D" id="3.40.50.2300">
    <property type="match status" value="2"/>
</dbReference>
<dbReference type="PRINTS" id="PR00337">
    <property type="entry name" value="LEUILEVALBP"/>
</dbReference>
<evidence type="ECO:0000256" key="1">
    <source>
        <dbReference type="ARBA" id="ARBA00022448"/>
    </source>
</evidence>
<dbReference type="GO" id="GO:0006865">
    <property type="term" value="P:amino acid transport"/>
    <property type="evidence" value="ECO:0007669"/>
    <property type="project" value="UniProtKB-KW"/>
</dbReference>
<sequence length="419" mass="43994">MRDDCSADSGAQPRPSRRRFVQAAGLAGVTGLTGVAGCLGGGGGGGSNAITYGVISPMTGPYGGLAVGQRNGAELAIRHVNENEDIDVEITGVYEDTEADPSTGRRKAQSVVEQDGASYLMGAISSSVALALNEFAAEEELIYNPGGAAVPITGSNCNEWVFRAETNTAQMAEAVSDYTAENLGTKVWFHIADYAYGESVMQRVERRMRDGHDIEVVGRSRSQLGSTNYNSYVSQIANSDAEVAVLGMTGGDLINFVKQAASQGLKESVNLMSPTMTFSVVRGALGEAAYGTYGGVRYLPTLETGDNQSFVEAYQSEYDSLPDNFARAAYMSIRMTARGIAEAGSTDPAEVKEVLPGLEMDTILGPNQFRDCDHQAMNPVWPGELVAPDGGSGPATVELGEMIAGADALPDCGELGCSL</sequence>
<evidence type="ECO:0000313" key="5">
    <source>
        <dbReference type="EMBL" id="QOS13960.1"/>
    </source>
</evidence>
<dbReference type="PROSITE" id="PS51318">
    <property type="entry name" value="TAT"/>
    <property type="match status" value="1"/>
</dbReference>
<dbReference type="CDD" id="cd19989">
    <property type="entry name" value="PBP1_SBP-like"/>
    <property type="match status" value="1"/>
</dbReference>
<keyword evidence="3" id="KW-0029">Amino-acid transport</keyword>
<dbReference type="InterPro" id="IPR051010">
    <property type="entry name" value="BCAA_transport"/>
</dbReference>
<dbReference type="PANTHER" id="PTHR30483">
    <property type="entry name" value="LEUCINE-SPECIFIC-BINDING PROTEIN"/>
    <property type="match status" value="1"/>
</dbReference>
<name>A0A871BMJ8_HALGI</name>
<evidence type="ECO:0000259" key="4">
    <source>
        <dbReference type="Pfam" id="PF13458"/>
    </source>
</evidence>
<gene>
    <name evidence="5" type="primary">livJ4</name>
    <name evidence="5" type="ORF">HfgLR_23875</name>
</gene>
<organism evidence="5 6">
    <name type="scientific">Haloferax gibbonsii</name>
    <dbReference type="NCBI Taxonomy" id="35746"/>
    <lineage>
        <taxon>Archaea</taxon>
        <taxon>Methanobacteriati</taxon>
        <taxon>Methanobacteriota</taxon>
        <taxon>Stenosarchaea group</taxon>
        <taxon>Halobacteria</taxon>
        <taxon>Halobacteriales</taxon>
        <taxon>Haloferacaceae</taxon>
        <taxon>Haloferax</taxon>
    </lineage>
</organism>
<dbReference type="PANTHER" id="PTHR30483:SF6">
    <property type="entry name" value="PERIPLASMIC BINDING PROTEIN OF ABC TRANSPORTER FOR NATURAL AMINO ACIDS"/>
    <property type="match status" value="1"/>
</dbReference>
<dbReference type="Proteomes" id="UP000663064">
    <property type="component" value="Plasmid pHGLR2"/>
</dbReference>
<evidence type="ECO:0000256" key="2">
    <source>
        <dbReference type="ARBA" id="ARBA00022729"/>
    </source>
</evidence>
<accession>A0A871BMJ8</accession>
<dbReference type="InterPro" id="IPR000709">
    <property type="entry name" value="Leu_Ile_Val-bd"/>
</dbReference>